<evidence type="ECO:0000313" key="2">
    <source>
        <dbReference type="EMBL" id="KAK7038795.1"/>
    </source>
</evidence>
<evidence type="ECO:0008006" key="4">
    <source>
        <dbReference type="Google" id="ProtNLM"/>
    </source>
</evidence>
<proteinExistence type="predicted"/>
<sequence>MGFISDAHVGTYQDRRTGKLVSPLARCTTHTSKQTPDRTNLHTPRSSSSINSIPSEILADIFELCQPQGDWKDPLIPTLERIVAVCSHWRAVALAAPYLWSQIKLYDPKEMHVSLVQSWLERSRTCPLMLAIRQVPVDARCGEDQPLPRTDEATNRIFVLLSYHLNRWRSLKLFLCHITDIPQLPPSSAAAPLFECLEIEDFSLTPSVARGIWATIHAYPSLQRVAWSSELNQKDFLPCLSSCDWGKLTHLTATFSVDDTLLNLLMHCTALVFLDAHEGPSTSAVISPRPPFVMPRLRTLHFRTEEALLDHLILPRLEELMLYHDEAGLRKWVDLFARSSCTLKSVNLSVDNSTTREELDAFFSSSSMSQVTELYAYEDWTSNLLVRGLTMHSDKMVIPSLQRLNLGVYNCTEGILQAMIESRISYQHTQLHFVDIAHGTYPYRTLADRSADARYLEKLNANGFNVTYNGP</sequence>
<protein>
    <recommendedName>
        <fullName evidence="4">F-box domain-containing protein</fullName>
    </recommendedName>
</protein>
<comment type="caution">
    <text evidence="2">The sequence shown here is derived from an EMBL/GenBank/DDBJ whole genome shotgun (WGS) entry which is preliminary data.</text>
</comment>
<dbReference type="Gene3D" id="3.80.10.10">
    <property type="entry name" value="Ribonuclease Inhibitor"/>
    <property type="match status" value="1"/>
</dbReference>
<organism evidence="2 3">
    <name type="scientific">Paramarasmius palmivorus</name>
    <dbReference type="NCBI Taxonomy" id="297713"/>
    <lineage>
        <taxon>Eukaryota</taxon>
        <taxon>Fungi</taxon>
        <taxon>Dikarya</taxon>
        <taxon>Basidiomycota</taxon>
        <taxon>Agaricomycotina</taxon>
        <taxon>Agaricomycetes</taxon>
        <taxon>Agaricomycetidae</taxon>
        <taxon>Agaricales</taxon>
        <taxon>Marasmiineae</taxon>
        <taxon>Marasmiaceae</taxon>
        <taxon>Paramarasmius</taxon>
    </lineage>
</organism>
<gene>
    <name evidence="2" type="ORF">VNI00_010683</name>
</gene>
<reference evidence="2 3" key="1">
    <citation type="submission" date="2024-01" db="EMBL/GenBank/DDBJ databases">
        <title>A draft genome for a cacao thread blight-causing isolate of Paramarasmius palmivorus.</title>
        <authorList>
            <person name="Baruah I.K."/>
            <person name="Bukari Y."/>
            <person name="Amoako-Attah I."/>
            <person name="Meinhardt L.W."/>
            <person name="Bailey B.A."/>
            <person name="Cohen S.P."/>
        </authorList>
    </citation>
    <scope>NUCLEOTIDE SEQUENCE [LARGE SCALE GENOMIC DNA]</scope>
    <source>
        <strain evidence="2 3">GH-12</strain>
    </source>
</reference>
<name>A0AAW0CIG1_9AGAR</name>
<dbReference type="InterPro" id="IPR032675">
    <property type="entry name" value="LRR_dom_sf"/>
</dbReference>
<dbReference type="SUPFAM" id="SSF52047">
    <property type="entry name" value="RNI-like"/>
    <property type="match status" value="1"/>
</dbReference>
<dbReference type="Proteomes" id="UP001383192">
    <property type="component" value="Unassembled WGS sequence"/>
</dbReference>
<feature type="region of interest" description="Disordered" evidence="1">
    <location>
        <begin position="28"/>
        <end position="51"/>
    </location>
</feature>
<dbReference type="AlphaFoldDB" id="A0AAW0CIG1"/>
<accession>A0AAW0CIG1</accession>
<dbReference type="EMBL" id="JAYKXP010000043">
    <property type="protein sequence ID" value="KAK7038795.1"/>
    <property type="molecule type" value="Genomic_DNA"/>
</dbReference>
<evidence type="ECO:0000313" key="3">
    <source>
        <dbReference type="Proteomes" id="UP001383192"/>
    </source>
</evidence>
<keyword evidence="3" id="KW-1185">Reference proteome</keyword>
<dbReference type="Gene3D" id="1.20.1280.50">
    <property type="match status" value="1"/>
</dbReference>
<evidence type="ECO:0000256" key="1">
    <source>
        <dbReference type="SAM" id="MobiDB-lite"/>
    </source>
</evidence>